<reference evidence="2" key="1">
    <citation type="submission" date="2022-11" db="UniProtKB">
        <authorList>
            <consortium name="WormBaseParasite"/>
        </authorList>
    </citation>
    <scope>IDENTIFICATION</scope>
</reference>
<organism evidence="1 2">
    <name type="scientific">Setaria digitata</name>
    <dbReference type="NCBI Taxonomy" id="48799"/>
    <lineage>
        <taxon>Eukaryota</taxon>
        <taxon>Metazoa</taxon>
        <taxon>Ecdysozoa</taxon>
        <taxon>Nematoda</taxon>
        <taxon>Chromadorea</taxon>
        <taxon>Rhabditida</taxon>
        <taxon>Spirurina</taxon>
        <taxon>Spiruromorpha</taxon>
        <taxon>Filarioidea</taxon>
        <taxon>Setariidae</taxon>
        <taxon>Setaria</taxon>
    </lineage>
</organism>
<sequence length="42" mass="4839">MNTSTYSCETTPFSNDWFNAKHIGQQPEQLSVGELYGIFCFF</sequence>
<evidence type="ECO:0000313" key="1">
    <source>
        <dbReference type="Proteomes" id="UP000887581"/>
    </source>
</evidence>
<evidence type="ECO:0000313" key="2">
    <source>
        <dbReference type="WBParaSite" id="sdigi.contig128.g4901.t1"/>
    </source>
</evidence>
<protein>
    <submittedName>
        <fullName evidence="2">Uncharacterized protein</fullName>
    </submittedName>
</protein>
<dbReference type="Proteomes" id="UP000887581">
    <property type="component" value="Unplaced"/>
</dbReference>
<keyword evidence="1" id="KW-1185">Reference proteome</keyword>
<dbReference type="WBParaSite" id="sdigi.contig128.g4901.t1">
    <property type="protein sequence ID" value="sdigi.contig128.g4901.t1"/>
    <property type="gene ID" value="sdigi.contig128.g4901"/>
</dbReference>
<accession>A0A915PF43</accession>
<dbReference type="AlphaFoldDB" id="A0A915PF43"/>
<name>A0A915PF43_9BILA</name>
<proteinExistence type="predicted"/>